<keyword evidence="1" id="KW-0472">Membrane</keyword>
<evidence type="ECO:0000259" key="2">
    <source>
        <dbReference type="PROSITE" id="PS51178"/>
    </source>
</evidence>
<protein>
    <submittedName>
        <fullName evidence="3">PASTA domain-containing protein</fullName>
    </submittedName>
</protein>
<feature type="domain" description="PASTA" evidence="2">
    <location>
        <begin position="48"/>
        <end position="117"/>
    </location>
</feature>
<dbReference type="PROSITE" id="PS51178">
    <property type="entry name" value="PASTA"/>
    <property type="match status" value="2"/>
</dbReference>
<name>A0AAX1N6I0_9BACT</name>
<dbReference type="RefSeq" id="WP_066209398.1">
    <property type="nucleotide sequence ID" value="NZ_CP076132.1"/>
</dbReference>
<accession>A0AAX1N6I0</accession>
<keyword evidence="1" id="KW-0812">Transmembrane</keyword>
<keyword evidence="1" id="KW-1133">Transmembrane helix</keyword>
<dbReference type="Pfam" id="PF03793">
    <property type="entry name" value="PASTA"/>
    <property type="match status" value="2"/>
</dbReference>
<gene>
    <name evidence="3" type="ORF">KMW28_05790</name>
</gene>
<organism evidence="3 4">
    <name type="scientific">Flammeovirga yaeyamensis</name>
    <dbReference type="NCBI Taxonomy" id="367791"/>
    <lineage>
        <taxon>Bacteria</taxon>
        <taxon>Pseudomonadati</taxon>
        <taxon>Bacteroidota</taxon>
        <taxon>Cytophagia</taxon>
        <taxon>Cytophagales</taxon>
        <taxon>Flammeovirgaceae</taxon>
        <taxon>Flammeovirga</taxon>
    </lineage>
</organism>
<keyword evidence="4" id="KW-1185">Reference proteome</keyword>
<sequence>MDTNKIKKLIFGESPSALLINIVLILFAGLLSMWIFFEGYLSVATKHGETVTVPNVDSLSFEDAIKRLESAGLRYTVFDSAPVNYNPDLPYLTVLAQTPKAGDKVKDNRNIYLTLNPSQAELVKLDDILTSSLKNAAEKMRTIGVKPGKITRVEDRYQGILEVRYQGQLVQKYDRKLRKKIITSRKVHRGGKVDIVVGDGLGKSQTDVPNLVGMTEGDAEFVLFGQGLGKGTTHYVASELQPGTVVKQYPSAEEDEEGIKPKIRYGRTIELWVSQYSGKN</sequence>
<dbReference type="EMBL" id="CP076132">
    <property type="protein sequence ID" value="QWG03090.1"/>
    <property type="molecule type" value="Genomic_DNA"/>
</dbReference>
<evidence type="ECO:0000313" key="3">
    <source>
        <dbReference type="EMBL" id="QWG03090.1"/>
    </source>
</evidence>
<evidence type="ECO:0000256" key="1">
    <source>
        <dbReference type="SAM" id="Phobius"/>
    </source>
</evidence>
<dbReference type="SMART" id="SM00740">
    <property type="entry name" value="PASTA"/>
    <property type="match status" value="2"/>
</dbReference>
<proteinExistence type="predicted"/>
<dbReference type="Gene3D" id="3.30.10.20">
    <property type="match status" value="2"/>
</dbReference>
<feature type="transmembrane region" description="Helical" evidence="1">
    <location>
        <begin position="17"/>
        <end position="37"/>
    </location>
</feature>
<dbReference type="SUPFAM" id="SSF54184">
    <property type="entry name" value="Penicillin-binding protein 2x (pbp-2x), c-terminal domain"/>
    <property type="match status" value="1"/>
</dbReference>
<dbReference type="InterPro" id="IPR005543">
    <property type="entry name" value="PASTA_dom"/>
</dbReference>
<dbReference type="CDD" id="cd06577">
    <property type="entry name" value="PASTA_pknB"/>
    <property type="match status" value="2"/>
</dbReference>
<dbReference type="AlphaFoldDB" id="A0AAX1N6I0"/>
<dbReference type="KEGG" id="fya:KMW28_05790"/>
<feature type="domain" description="PASTA" evidence="2">
    <location>
        <begin position="202"/>
        <end position="275"/>
    </location>
</feature>
<reference evidence="3 4" key="1">
    <citation type="submission" date="2021-05" db="EMBL/GenBank/DDBJ databases">
        <title>Comparative genomic studies on the polysaccharide-degrading batcterial strains of the Flammeovirga genus.</title>
        <authorList>
            <person name="Zewei F."/>
            <person name="Zheng Z."/>
            <person name="Yu L."/>
            <person name="Ruyue G."/>
            <person name="Yanhong M."/>
            <person name="Yuanyuan C."/>
            <person name="Jingyan G."/>
            <person name="Wenjun H."/>
        </authorList>
    </citation>
    <scope>NUCLEOTIDE SEQUENCE [LARGE SCALE GENOMIC DNA]</scope>
    <source>
        <strain evidence="3 4">NBRC:100898</strain>
    </source>
</reference>
<dbReference type="Proteomes" id="UP000678679">
    <property type="component" value="Chromosome 1"/>
</dbReference>
<evidence type="ECO:0000313" key="4">
    <source>
        <dbReference type="Proteomes" id="UP000678679"/>
    </source>
</evidence>